<name>A0A2X2J015_SPHMU</name>
<dbReference type="AlphaFoldDB" id="A0A2X2J015"/>
<sequence length="29" mass="3298">MDDYLLVVAAEALAEPLLITLGNNFQYHY</sequence>
<evidence type="ECO:0000313" key="2">
    <source>
        <dbReference type="Proteomes" id="UP000251241"/>
    </source>
</evidence>
<organism evidence="1 2">
    <name type="scientific">Sphingobacterium multivorum</name>
    <dbReference type="NCBI Taxonomy" id="28454"/>
    <lineage>
        <taxon>Bacteria</taxon>
        <taxon>Pseudomonadati</taxon>
        <taxon>Bacteroidota</taxon>
        <taxon>Sphingobacteriia</taxon>
        <taxon>Sphingobacteriales</taxon>
        <taxon>Sphingobacteriaceae</taxon>
        <taxon>Sphingobacterium</taxon>
    </lineage>
</organism>
<reference evidence="1 2" key="1">
    <citation type="submission" date="2018-06" db="EMBL/GenBank/DDBJ databases">
        <authorList>
            <consortium name="Pathogen Informatics"/>
            <person name="Doyle S."/>
        </authorList>
    </citation>
    <scope>NUCLEOTIDE SEQUENCE [LARGE SCALE GENOMIC DNA]</scope>
    <source>
        <strain evidence="1 2">NCTC11343</strain>
    </source>
</reference>
<gene>
    <name evidence="1" type="ORF">NCTC11343_01512</name>
</gene>
<protein>
    <submittedName>
        <fullName evidence="1">Uncharacterized protein</fullName>
    </submittedName>
</protein>
<evidence type="ECO:0000313" key="1">
    <source>
        <dbReference type="EMBL" id="SPZ84956.1"/>
    </source>
</evidence>
<dbReference type="Proteomes" id="UP000251241">
    <property type="component" value="Unassembled WGS sequence"/>
</dbReference>
<dbReference type="EMBL" id="UAUU01000005">
    <property type="protein sequence ID" value="SPZ84956.1"/>
    <property type="molecule type" value="Genomic_DNA"/>
</dbReference>
<accession>A0A2X2J015</accession>
<proteinExistence type="predicted"/>